<evidence type="ECO:0000259" key="2">
    <source>
        <dbReference type="Pfam" id="PF00496"/>
    </source>
</evidence>
<evidence type="ECO:0000313" key="3">
    <source>
        <dbReference type="EMBL" id="MFC4076683.1"/>
    </source>
</evidence>
<protein>
    <submittedName>
        <fullName evidence="3">Peptide ABC transporter substrate-binding protein</fullName>
    </submittedName>
</protein>
<feature type="chain" id="PRO_5046673774" evidence="1">
    <location>
        <begin position="22"/>
        <end position="539"/>
    </location>
</feature>
<gene>
    <name evidence="3" type="ORF">ACFOUO_07660</name>
</gene>
<feature type="signal peptide" evidence="1">
    <location>
        <begin position="1"/>
        <end position="21"/>
    </location>
</feature>
<dbReference type="Proteomes" id="UP001595843">
    <property type="component" value="Unassembled WGS sequence"/>
</dbReference>
<evidence type="ECO:0000256" key="1">
    <source>
        <dbReference type="SAM" id="SignalP"/>
    </source>
</evidence>
<name>A0ABV8JE55_9BACL</name>
<evidence type="ECO:0000313" key="4">
    <source>
        <dbReference type="Proteomes" id="UP001595843"/>
    </source>
</evidence>
<dbReference type="Gene3D" id="3.90.76.10">
    <property type="entry name" value="Dipeptide-binding Protein, Domain 1"/>
    <property type="match status" value="1"/>
</dbReference>
<feature type="domain" description="Solute-binding protein family 5" evidence="2">
    <location>
        <begin position="78"/>
        <end position="459"/>
    </location>
</feature>
<dbReference type="PIRSF" id="PIRSF002741">
    <property type="entry name" value="MppA"/>
    <property type="match status" value="1"/>
</dbReference>
<sequence length="539" mass="61075">MRKTWTAVVSILFLVSTFAVGCGGGKDAGIEEKRRQLKLNLAAGEPTSLDPAKAFDGNSMEVVNNLYEGLTRLDKDSKPQPAVAEKIEKSADGKTYTFTLRDEAKWSNGEEVTAQDFAFAWKRVMDPKTASNASFLMNVIKNAEKYNAGKASAEEVGIHVRDDKTLIVELEQPTPYFEELTAYTPFVPVYKKGVKGKKYPFSEAKDFVTNGPFKMKSWKHEDNITAVKNDYYRKAEDVKLAGIEWSMVQEGTTAYQQFKMGEFHYLDNTSIPPDLQSKIIGKGEAKVSEAGGLDFYRFNVKEKPFTNAKIRRAFALAIDRRAIVDQVVQGKQQPAYAYVAPGTITESGDFREGGNQLIPENNLEEAKELLKEGMKEEGLDKLPQIEILYNKGDKNKKVAEAIQEMWRKNLHADVSLKAQEIKVFMENRSNGNFIVARSSFLPDYNDPYNYLESFQTGHPMNQTGWSDKEYDTLLKSAYKEVDESKRMQTLHRAEEVLMEQMPICPLYFYSDITMQKPEVKNILNHPVGPNDYRYTTIKG</sequence>
<comment type="caution">
    <text evidence="3">The sequence shown here is derived from an EMBL/GenBank/DDBJ whole genome shotgun (WGS) entry which is preliminary data.</text>
</comment>
<dbReference type="Gene3D" id="3.10.105.10">
    <property type="entry name" value="Dipeptide-binding Protein, Domain 3"/>
    <property type="match status" value="1"/>
</dbReference>
<dbReference type="PROSITE" id="PS51257">
    <property type="entry name" value="PROKAR_LIPOPROTEIN"/>
    <property type="match status" value="1"/>
</dbReference>
<dbReference type="InterPro" id="IPR030678">
    <property type="entry name" value="Peptide/Ni-bd"/>
</dbReference>
<proteinExistence type="predicted"/>
<dbReference type="CDD" id="cd08504">
    <property type="entry name" value="PBP2_OppA"/>
    <property type="match status" value="1"/>
</dbReference>
<dbReference type="PANTHER" id="PTHR30290:SF79">
    <property type="entry name" value="DIPEPTIDE-BINDING PROTEIN DPPE"/>
    <property type="match status" value="1"/>
</dbReference>
<dbReference type="PANTHER" id="PTHR30290">
    <property type="entry name" value="PERIPLASMIC BINDING COMPONENT OF ABC TRANSPORTER"/>
    <property type="match status" value="1"/>
</dbReference>
<dbReference type="RefSeq" id="WP_380703845.1">
    <property type="nucleotide sequence ID" value="NZ_JBHSAP010000009.1"/>
</dbReference>
<dbReference type="Pfam" id="PF00496">
    <property type="entry name" value="SBP_bac_5"/>
    <property type="match status" value="1"/>
</dbReference>
<dbReference type="EMBL" id="JBHSAP010000009">
    <property type="protein sequence ID" value="MFC4076683.1"/>
    <property type="molecule type" value="Genomic_DNA"/>
</dbReference>
<dbReference type="InterPro" id="IPR039424">
    <property type="entry name" value="SBP_5"/>
</dbReference>
<dbReference type="SUPFAM" id="SSF53850">
    <property type="entry name" value="Periplasmic binding protein-like II"/>
    <property type="match status" value="1"/>
</dbReference>
<dbReference type="Gene3D" id="3.40.190.10">
    <property type="entry name" value="Periplasmic binding protein-like II"/>
    <property type="match status" value="1"/>
</dbReference>
<accession>A0ABV8JE55</accession>
<keyword evidence="4" id="KW-1185">Reference proteome</keyword>
<reference evidence="4" key="1">
    <citation type="journal article" date="2019" name="Int. J. Syst. Evol. Microbiol.">
        <title>The Global Catalogue of Microorganisms (GCM) 10K type strain sequencing project: providing services to taxonomists for standard genome sequencing and annotation.</title>
        <authorList>
            <consortium name="The Broad Institute Genomics Platform"/>
            <consortium name="The Broad Institute Genome Sequencing Center for Infectious Disease"/>
            <person name="Wu L."/>
            <person name="Ma J."/>
        </authorList>
    </citation>
    <scope>NUCLEOTIDE SEQUENCE [LARGE SCALE GENOMIC DNA]</scope>
    <source>
        <strain evidence="4">IBRC-M 10813</strain>
    </source>
</reference>
<keyword evidence="1" id="KW-0732">Signal</keyword>
<organism evidence="3 4">
    <name type="scientific">Salinithrix halophila</name>
    <dbReference type="NCBI Taxonomy" id="1485204"/>
    <lineage>
        <taxon>Bacteria</taxon>
        <taxon>Bacillati</taxon>
        <taxon>Bacillota</taxon>
        <taxon>Bacilli</taxon>
        <taxon>Bacillales</taxon>
        <taxon>Thermoactinomycetaceae</taxon>
        <taxon>Salinithrix</taxon>
    </lineage>
</organism>
<dbReference type="InterPro" id="IPR000914">
    <property type="entry name" value="SBP_5_dom"/>
</dbReference>